<keyword evidence="4" id="KW-0472">Membrane</keyword>
<feature type="domain" description="SusD-like N-terminal" evidence="8">
    <location>
        <begin position="72"/>
        <end position="230"/>
    </location>
</feature>
<dbReference type="InterPro" id="IPR033985">
    <property type="entry name" value="SusD-like_N"/>
</dbReference>
<dbReference type="SUPFAM" id="SSF48452">
    <property type="entry name" value="TPR-like"/>
    <property type="match status" value="1"/>
</dbReference>
<keyword evidence="3 6" id="KW-0732">Signal</keyword>
<reference evidence="9" key="1">
    <citation type="journal article" date="2021" name="PeerJ">
        <title>Extensive microbial diversity within the chicken gut microbiome revealed by metagenomics and culture.</title>
        <authorList>
            <person name="Gilroy R."/>
            <person name="Ravi A."/>
            <person name="Getino M."/>
            <person name="Pursley I."/>
            <person name="Horton D.L."/>
            <person name="Alikhan N.F."/>
            <person name="Baker D."/>
            <person name="Gharbi K."/>
            <person name="Hall N."/>
            <person name="Watson M."/>
            <person name="Adriaenssens E.M."/>
            <person name="Foster-Nyarko E."/>
            <person name="Jarju S."/>
            <person name="Secka A."/>
            <person name="Antonio M."/>
            <person name="Oren A."/>
            <person name="Chaudhuri R.R."/>
            <person name="La Ragione R."/>
            <person name="Hildebrand F."/>
            <person name="Pallen M.J."/>
        </authorList>
    </citation>
    <scope>NUCLEOTIDE SEQUENCE</scope>
    <source>
        <strain evidence="9">ChiHecec2B26-12326</strain>
    </source>
</reference>
<dbReference type="GO" id="GO:0009279">
    <property type="term" value="C:cell outer membrane"/>
    <property type="evidence" value="ECO:0007669"/>
    <property type="project" value="UniProtKB-SubCell"/>
</dbReference>
<evidence type="ECO:0000256" key="5">
    <source>
        <dbReference type="ARBA" id="ARBA00023237"/>
    </source>
</evidence>
<dbReference type="EMBL" id="DXEN01000017">
    <property type="protein sequence ID" value="HIX85612.1"/>
    <property type="molecule type" value="Genomic_DNA"/>
</dbReference>
<sequence>MFKSKYIIGIALAAAVLTGFNSCADLDLEPLGSPEAGEISEERQAFLRLAAVYAGMKDFRTTWSMQWCGDVLSEDATYSGSASDEASFTLMENYQYPADHNEITNKYRYSYVTINRANLFIQDMETADGAIFSEYNKEQMVGEAKFIRAYTYFELVRIFGGVPCYTEVLDLNHDRFGRSTEEEVYAVIEQDLNDAVAVLPKKSEIKDYMTSYAGRITKDAALAMQTRVYLYEKKYDKVKEAFEAFQNECGSDYSLVSPEDYAWQFSLDGEHCSASILEINNYVSTLQSSYTANNGNRHVLMSMPRNMTIGFGCAQPTQALADAYDAEGDVIRKAATLLSADEAVEIEVAAKGEVGPITDDRTHWYNRKLYLAPGEREENRGNNQPTNLRLIRLAEVYLNYAEACYFTNDITNAQKYLNEVRSHVNLEPKTSTGDQFLQDLMNERHLEFGMEGFRFFDVVRQGWGPTVFSNVVKYGSYAMQPFQAGDEKLPIPQAEIDIVGDLISND</sequence>
<protein>
    <submittedName>
        <fullName evidence="9">RagB/SusD family nutrient uptake outer membrane protein</fullName>
    </submittedName>
</protein>
<dbReference type="Pfam" id="PF07980">
    <property type="entry name" value="SusD_RagB"/>
    <property type="match status" value="1"/>
</dbReference>
<evidence type="ECO:0000259" key="8">
    <source>
        <dbReference type="Pfam" id="PF14322"/>
    </source>
</evidence>
<evidence type="ECO:0000256" key="6">
    <source>
        <dbReference type="SAM" id="SignalP"/>
    </source>
</evidence>
<dbReference type="Proteomes" id="UP000823847">
    <property type="component" value="Unassembled WGS sequence"/>
</dbReference>
<accession>A0A9D1XPZ1</accession>
<feature type="domain" description="RagB/SusD" evidence="7">
    <location>
        <begin position="361"/>
        <end position="505"/>
    </location>
</feature>
<evidence type="ECO:0000313" key="10">
    <source>
        <dbReference type="Proteomes" id="UP000823847"/>
    </source>
</evidence>
<evidence type="ECO:0000313" key="9">
    <source>
        <dbReference type="EMBL" id="HIX85612.1"/>
    </source>
</evidence>
<feature type="signal peptide" evidence="6">
    <location>
        <begin position="1"/>
        <end position="24"/>
    </location>
</feature>
<evidence type="ECO:0000259" key="7">
    <source>
        <dbReference type="Pfam" id="PF07980"/>
    </source>
</evidence>
<dbReference type="CDD" id="cd08977">
    <property type="entry name" value="SusD"/>
    <property type="match status" value="1"/>
</dbReference>
<reference evidence="9" key="2">
    <citation type="submission" date="2021-04" db="EMBL/GenBank/DDBJ databases">
        <authorList>
            <person name="Gilroy R."/>
        </authorList>
    </citation>
    <scope>NUCLEOTIDE SEQUENCE</scope>
    <source>
        <strain evidence="9">ChiHecec2B26-12326</strain>
    </source>
</reference>
<keyword evidence="5" id="KW-0998">Cell outer membrane</keyword>
<evidence type="ECO:0000256" key="4">
    <source>
        <dbReference type="ARBA" id="ARBA00023136"/>
    </source>
</evidence>
<evidence type="ECO:0000256" key="2">
    <source>
        <dbReference type="ARBA" id="ARBA00006275"/>
    </source>
</evidence>
<feature type="chain" id="PRO_5038866113" evidence="6">
    <location>
        <begin position="25"/>
        <end position="506"/>
    </location>
</feature>
<dbReference type="AlphaFoldDB" id="A0A9D1XPZ1"/>
<comment type="similarity">
    <text evidence="2">Belongs to the SusD family.</text>
</comment>
<dbReference type="Gene3D" id="1.25.40.390">
    <property type="match status" value="1"/>
</dbReference>
<proteinExistence type="inferred from homology"/>
<evidence type="ECO:0000256" key="1">
    <source>
        <dbReference type="ARBA" id="ARBA00004442"/>
    </source>
</evidence>
<gene>
    <name evidence="9" type="ORF">H9848_03240</name>
</gene>
<organism evidence="9 10">
    <name type="scientific">Candidatus Parabacteroides intestinigallinarum</name>
    <dbReference type="NCBI Taxonomy" id="2838722"/>
    <lineage>
        <taxon>Bacteria</taxon>
        <taxon>Pseudomonadati</taxon>
        <taxon>Bacteroidota</taxon>
        <taxon>Bacteroidia</taxon>
        <taxon>Bacteroidales</taxon>
        <taxon>Tannerellaceae</taxon>
        <taxon>Parabacteroides</taxon>
    </lineage>
</organism>
<dbReference type="InterPro" id="IPR012944">
    <property type="entry name" value="SusD_RagB_dom"/>
</dbReference>
<dbReference type="InterPro" id="IPR011990">
    <property type="entry name" value="TPR-like_helical_dom_sf"/>
</dbReference>
<comment type="caution">
    <text evidence="9">The sequence shown here is derived from an EMBL/GenBank/DDBJ whole genome shotgun (WGS) entry which is preliminary data.</text>
</comment>
<name>A0A9D1XPZ1_9BACT</name>
<evidence type="ECO:0000256" key="3">
    <source>
        <dbReference type="ARBA" id="ARBA00022729"/>
    </source>
</evidence>
<dbReference type="Pfam" id="PF14322">
    <property type="entry name" value="SusD-like_3"/>
    <property type="match status" value="1"/>
</dbReference>
<comment type="subcellular location">
    <subcellularLocation>
        <location evidence="1">Cell outer membrane</location>
    </subcellularLocation>
</comment>